<proteinExistence type="predicted"/>
<evidence type="ECO:0000256" key="1">
    <source>
        <dbReference type="SAM" id="SignalP"/>
    </source>
</evidence>
<organism evidence="2">
    <name type="scientific">uncultured Thiotrichaceae bacterium</name>
    <dbReference type="NCBI Taxonomy" id="298394"/>
    <lineage>
        <taxon>Bacteria</taxon>
        <taxon>Pseudomonadati</taxon>
        <taxon>Pseudomonadota</taxon>
        <taxon>Gammaproteobacteria</taxon>
        <taxon>Thiotrichales</taxon>
        <taxon>Thiotrichaceae</taxon>
        <taxon>environmental samples</taxon>
    </lineage>
</organism>
<accession>A0A6S6ULF9</accession>
<keyword evidence="1" id="KW-0732">Signal</keyword>
<evidence type="ECO:0000313" key="2">
    <source>
        <dbReference type="EMBL" id="CAA6829860.1"/>
    </source>
</evidence>
<feature type="chain" id="PRO_5027791980" evidence="1">
    <location>
        <begin position="28"/>
        <end position="142"/>
    </location>
</feature>
<sequence>MTIHFKNLPRSSTAALLVLSALNTAVAGEVTIVDAEFTNTGEREWSVNVTLEHADSGWDHYADNWRVVDAEDNVLGDRVLYHPHVEEQPFTRSLSGVEIPEGVTEVFITAHDKVHGWTEDRLLIDLEKAEDGVLKVLGEVAE</sequence>
<name>A0A6S6ULF9_9GAMM</name>
<dbReference type="EMBL" id="CACVAT010000552">
    <property type="protein sequence ID" value="CAA6829860.1"/>
    <property type="molecule type" value="Genomic_DNA"/>
</dbReference>
<feature type="signal peptide" evidence="1">
    <location>
        <begin position="1"/>
        <end position="27"/>
    </location>
</feature>
<protein>
    <submittedName>
        <fullName evidence="2">Uncharacterized protein</fullName>
    </submittedName>
</protein>
<dbReference type="AlphaFoldDB" id="A0A6S6ULF9"/>
<gene>
    <name evidence="2" type="ORF">HELGO_WM23540</name>
</gene>
<reference evidence="2" key="1">
    <citation type="submission" date="2020-01" db="EMBL/GenBank/DDBJ databases">
        <authorList>
            <person name="Meier V. D."/>
            <person name="Meier V D."/>
        </authorList>
    </citation>
    <scope>NUCLEOTIDE SEQUENCE</scope>
    <source>
        <strain evidence="2">HLG_WM_MAG_09</strain>
    </source>
</reference>